<feature type="domain" description="SMP-30/Gluconolactonase/LRE-like region" evidence="4">
    <location>
        <begin position="62"/>
        <end position="324"/>
    </location>
</feature>
<evidence type="ECO:0000313" key="6">
    <source>
        <dbReference type="Proteomes" id="UP001179121"/>
    </source>
</evidence>
<reference evidence="5" key="1">
    <citation type="submission" date="2022-10" db="EMBL/GenBank/DDBJ databases">
        <authorList>
            <person name="Koch H."/>
        </authorList>
    </citation>
    <scope>NUCLEOTIDE SEQUENCE</scope>
    <source>
        <strain evidence="5">DNF</strain>
    </source>
</reference>
<feature type="binding site" evidence="3">
    <location>
        <position position="215"/>
    </location>
    <ligand>
        <name>a divalent metal cation</name>
        <dbReference type="ChEBI" id="CHEBI:60240"/>
    </ligand>
</feature>
<dbReference type="EMBL" id="OX365700">
    <property type="protein sequence ID" value="CAI4030988.1"/>
    <property type="molecule type" value="Genomic_DNA"/>
</dbReference>
<dbReference type="InterPro" id="IPR011042">
    <property type="entry name" value="6-blade_b-propeller_TolB-like"/>
</dbReference>
<organism evidence="5 6">
    <name type="scientific">Nitrospira tepida</name>
    <dbReference type="NCBI Taxonomy" id="2973512"/>
    <lineage>
        <taxon>Bacteria</taxon>
        <taxon>Pseudomonadati</taxon>
        <taxon>Nitrospirota</taxon>
        <taxon>Nitrospiria</taxon>
        <taxon>Nitrospirales</taxon>
        <taxon>Nitrospiraceae</taxon>
        <taxon>Nitrospira</taxon>
    </lineage>
</organism>
<accession>A0AA86MXT4</accession>
<proteinExistence type="predicted"/>
<gene>
    <name evidence="5" type="ORF">DNFV4_01420</name>
</gene>
<feature type="binding site" evidence="3">
    <location>
        <position position="270"/>
    </location>
    <ligand>
        <name>a divalent metal cation</name>
        <dbReference type="ChEBI" id="CHEBI:60240"/>
    </ligand>
</feature>
<dbReference type="RefSeq" id="WP_289267953.1">
    <property type="nucleotide sequence ID" value="NZ_OX365700.1"/>
</dbReference>
<keyword evidence="3" id="KW-0479">Metal-binding</keyword>
<evidence type="ECO:0000259" key="4">
    <source>
        <dbReference type="Pfam" id="PF08450"/>
    </source>
</evidence>
<dbReference type="PANTHER" id="PTHR47572:SF4">
    <property type="entry name" value="LACTONASE DRP35"/>
    <property type="match status" value="1"/>
</dbReference>
<feature type="active site" description="Proton donor/acceptor" evidence="2">
    <location>
        <position position="270"/>
    </location>
</feature>
<dbReference type="PRINTS" id="PR01790">
    <property type="entry name" value="SMP30FAMILY"/>
</dbReference>
<keyword evidence="3" id="KW-0862">Zinc</keyword>
<dbReference type="InterPro" id="IPR051262">
    <property type="entry name" value="SMP-30/CGR1_Lactonase"/>
</dbReference>
<dbReference type="AlphaFoldDB" id="A0AA86MXT4"/>
<evidence type="ECO:0000256" key="2">
    <source>
        <dbReference type="PIRSR" id="PIRSR605511-1"/>
    </source>
</evidence>
<dbReference type="SUPFAM" id="SSF63829">
    <property type="entry name" value="Calcium-dependent phosphotriesterase"/>
    <property type="match status" value="1"/>
</dbReference>
<keyword evidence="1" id="KW-0378">Hydrolase</keyword>
<feature type="binding site" evidence="3">
    <location>
        <position position="63"/>
    </location>
    <ligand>
        <name>a divalent metal cation</name>
        <dbReference type="ChEBI" id="CHEBI:60240"/>
    </ligand>
</feature>
<dbReference type="GO" id="GO:0016787">
    <property type="term" value="F:hydrolase activity"/>
    <property type="evidence" value="ECO:0007669"/>
    <property type="project" value="UniProtKB-KW"/>
</dbReference>
<comment type="cofactor">
    <cofactor evidence="3">
        <name>Zn(2+)</name>
        <dbReference type="ChEBI" id="CHEBI:29105"/>
    </cofactor>
    <text evidence="3">Binds 1 divalent metal cation per subunit.</text>
</comment>
<evidence type="ECO:0000256" key="3">
    <source>
        <dbReference type="PIRSR" id="PIRSR605511-2"/>
    </source>
</evidence>
<dbReference type="GO" id="GO:0046872">
    <property type="term" value="F:metal ion binding"/>
    <property type="evidence" value="ECO:0007669"/>
    <property type="project" value="UniProtKB-KW"/>
</dbReference>
<protein>
    <submittedName>
        <fullName evidence="5">Gluconolactonase</fullName>
    </submittedName>
</protein>
<dbReference type="PANTHER" id="PTHR47572">
    <property type="entry name" value="LIPOPROTEIN-RELATED"/>
    <property type="match status" value="1"/>
</dbReference>
<dbReference type="InterPro" id="IPR013658">
    <property type="entry name" value="SGL"/>
</dbReference>
<feature type="binding site" evidence="3">
    <location>
        <position position="161"/>
    </location>
    <ligand>
        <name>substrate</name>
    </ligand>
</feature>
<evidence type="ECO:0000313" key="5">
    <source>
        <dbReference type="EMBL" id="CAI4030988.1"/>
    </source>
</evidence>
<dbReference type="Pfam" id="PF08450">
    <property type="entry name" value="SGL"/>
    <property type="match status" value="1"/>
</dbReference>
<keyword evidence="6" id="KW-1185">Reference proteome</keyword>
<name>A0AA86MXT4_9BACT</name>
<dbReference type="KEGG" id="nti:DNFV4_01420"/>
<evidence type="ECO:0000256" key="1">
    <source>
        <dbReference type="ARBA" id="ARBA00022801"/>
    </source>
</evidence>
<sequence length="339" mass="37069">MFLSGASWSLFVTTLVCLALLVPLTDASEIVTAQIRSLDPRFDRLVPPDAKLERIAGGFTWVEGPVWNKEGGFLLFSDIPANRVYKWKSGEGVSVYLERSGYSGVAPFTGKEPGSNGLTFDRDGRLVLCRHGDRQIARLEQDGRLTVLADHYDGHRFNSPNDLVFKSNGALYFTDPPFGLPKAFDDPVKAPVQGLYRLSTDGVVTLLISDITAPNGLAFSPDEQTLYVSDVDPKRAAWLAYDVRPDGTVTNGRVFFDATRWRTDPFFGPDGFKVDEHGHLFGARPGGISVIAPDGMLLGTIETGRPTSNVAWGEDGRTLFITGADSVYRIRLTTKGAGY</sequence>
<dbReference type="InterPro" id="IPR005511">
    <property type="entry name" value="SMP-30"/>
</dbReference>
<dbReference type="Gene3D" id="2.120.10.30">
    <property type="entry name" value="TolB, C-terminal domain"/>
    <property type="match status" value="1"/>
</dbReference>
<dbReference type="Proteomes" id="UP001179121">
    <property type="component" value="Chromosome"/>
</dbReference>